<dbReference type="OrthoDB" id="66144at2759"/>
<sequence>MTDFAEKNRQVFNKQAAAYKSDFEGAVEALVSVVHDQRTWVSDTWVDTEAGKGKEIRALEYACGPGHISLVKLHEIPGVTIKANLSQALAPFVSSVVGMDISENMLEEFKKHVHEAGRSDTMVAVKADLVSESSPTEISGPEYFDFDLVVVSMALHHFENPEKAMNRLSERLKKGGVMMIIDLIPNDHHDHEHDHALQQMGEVVETISKHGFSLDEMRTMYENAGVCKGFKYQVLEKRLPFTKNGKSFEKTIFIARGQK</sequence>
<keyword evidence="2" id="KW-0489">Methyltransferase</keyword>
<dbReference type="PANTHER" id="PTHR43861:SF3">
    <property type="entry name" value="PUTATIVE (AFU_ORTHOLOGUE AFUA_2G14390)-RELATED"/>
    <property type="match status" value="1"/>
</dbReference>
<dbReference type="OMA" id="HHFDKPD"/>
<dbReference type="PANTHER" id="PTHR43861">
    <property type="entry name" value="TRANS-ACONITATE 2-METHYLTRANSFERASE-RELATED"/>
    <property type="match status" value="1"/>
</dbReference>
<dbReference type="EMBL" id="BN001302">
    <property type="protein sequence ID" value="CBF75543.1"/>
    <property type="molecule type" value="Genomic_DNA"/>
</dbReference>
<dbReference type="InParanoid" id="Q5B6W3"/>
<dbReference type="Proteomes" id="UP000000560">
    <property type="component" value="Chromosome II"/>
</dbReference>
<dbReference type="RefSeq" id="XP_661321.1">
    <property type="nucleotide sequence ID" value="XM_656229.1"/>
</dbReference>
<evidence type="ECO:0000256" key="1">
    <source>
        <dbReference type="ARBA" id="ARBA00022679"/>
    </source>
</evidence>
<evidence type="ECO:0000313" key="2">
    <source>
        <dbReference type="EMBL" id="CBF75543.1"/>
    </source>
</evidence>
<organism evidence="2 3">
    <name type="scientific">Emericella nidulans (strain FGSC A4 / ATCC 38163 / CBS 112.46 / NRRL 194 / M139)</name>
    <name type="common">Aspergillus nidulans</name>
    <dbReference type="NCBI Taxonomy" id="227321"/>
    <lineage>
        <taxon>Eukaryota</taxon>
        <taxon>Fungi</taxon>
        <taxon>Dikarya</taxon>
        <taxon>Ascomycota</taxon>
        <taxon>Pezizomycotina</taxon>
        <taxon>Eurotiomycetes</taxon>
        <taxon>Eurotiomycetidae</taxon>
        <taxon>Eurotiales</taxon>
        <taxon>Aspergillaceae</taxon>
        <taxon>Aspergillus</taxon>
        <taxon>Aspergillus subgen. Nidulantes</taxon>
    </lineage>
</organism>
<name>Q5B6W3_EMENI</name>
<dbReference type="Pfam" id="PF13489">
    <property type="entry name" value="Methyltransf_23"/>
    <property type="match status" value="1"/>
</dbReference>
<gene>
    <name evidence="2" type="ORF">ANIA_03717</name>
</gene>
<dbReference type="HOGENOM" id="CLU_037990_1_0_1"/>
<dbReference type="GeneID" id="2873140"/>
<reference evidence="3" key="1">
    <citation type="journal article" date="2005" name="Nature">
        <title>Sequencing of Aspergillus nidulans and comparative analysis with A. fumigatus and A. oryzae.</title>
        <authorList>
            <person name="Galagan J.E."/>
            <person name="Calvo S.E."/>
            <person name="Cuomo C."/>
            <person name="Ma L.J."/>
            <person name="Wortman J.R."/>
            <person name="Batzoglou S."/>
            <person name="Lee S.I."/>
            <person name="Basturkmen M."/>
            <person name="Spevak C.C."/>
            <person name="Clutterbuck J."/>
            <person name="Kapitonov V."/>
            <person name="Jurka J."/>
            <person name="Scazzocchio C."/>
            <person name="Farman M."/>
            <person name="Butler J."/>
            <person name="Purcell S."/>
            <person name="Harris S."/>
            <person name="Braus G.H."/>
            <person name="Draht O."/>
            <person name="Busch S."/>
            <person name="D'Enfert C."/>
            <person name="Bouchier C."/>
            <person name="Goldman G.H."/>
            <person name="Bell-Pedersen D."/>
            <person name="Griffiths-Jones S."/>
            <person name="Doonan J.H."/>
            <person name="Yu J."/>
            <person name="Vienken K."/>
            <person name="Pain A."/>
            <person name="Freitag M."/>
            <person name="Selker E.U."/>
            <person name="Archer D.B."/>
            <person name="Penalva M.A."/>
            <person name="Oakley B.R."/>
            <person name="Momany M."/>
            <person name="Tanaka T."/>
            <person name="Kumagai T."/>
            <person name="Asai K."/>
            <person name="Machida M."/>
            <person name="Nierman W.C."/>
            <person name="Denning D.W."/>
            <person name="Caddick M."/>
            <person name="Hynes M."/>
            <person name="Paoletti M."/>
            <person name="Fischer R."/>
            <person name="Miller B."/>
            <person name="Dyer P."/>
            <person name="Sachs M.S."/>
            <person name="Osmani S.A."/>
            <person name="Birren B.W."/>
        </authorList>
    </citation>
    <scope>NUCLEOTIDE SEQUENCE [LARGE SCALE GENOMIC DNA]</scope>
    <source>
        <strain evidence="3">FGSC A4 / ATCC 38163 / CBS 112.46 / NRRL 194 / M139</strain>
    </source>
</reference>
<dbReference type="STRING" id="227321.Q5B6W3"/>
<dbReference type="GO" id="GO:0032259">
    <property type="term" value="P:methylation"/>
    <property type="evidence" value="ECO:0007669"/>
    <property type="project" value="UniProtKB-KW"/>
</dbReference>
<reference evidence="3" key="2">
    <citation type="journal article" date="2009" name="Fungal Genet. Biol.">
        <title>The 2008 update of the Aspergillus nidulans genome annotation: a community effort.</title>
        <authorList>
            <person name="Wortman J.R."/>
            <person name="Gilsenan J.M."/>
            <person name="Joardar V."/>
            <person name="Deegan J."/>
            <person name="Clutterbuck J."/>
            <person name="Andersen M.R."/>
            <person name="Archer D."/>
            <person name="Bencina M."/>
            <person name="Braus G."/>
            <person name="Coutinho P."/>
            <person name="von Dohren H."/>
            <person name="Doonan J."/>
            <person name="Driessen A.J."/>
            <person name="Durek P."/>
            <person name="Espeso E."/>
            <person name="Fekete E."/>
            <person name="Flipphi M."/>
            <person name="Estrada C.G."/>
            <person name="Geysens S."/>
            <person name="Goldman G."/>
            <person name="de Groot P.W."/>
            <person name="Hansen K."/>
            <person name="Harris S.D."/>
            <person name="Heinekamp T."/>
            <person name="Helmstaedt K."/>
            <person name="Henrissat B."/>
            <person name="Hofmann G."/>
            <person name="Homan T."/>
            <person name="Horio T."/>
            <person name="Horiuchi H."/>
            <person name="James S."/>
            <person name="Jones M."/>
            <person name="Karaffa L."/>
            <person name="Karanyi Z."/>
            <person name="Kato M."/>
            <person name="Keller N."/>
            <person name="Kelly D.E."/>
            <person name="Kiel J.A."/>
            <person name="Kim J.M."/>
            <person name="van der Klei I.J."/>
            <person name="Klis F.M."/>
            <person name="Kovalchuk A."/>
            <person name="Krasevec N."/>
            <person name="Kubicek C.P."/>
            <person name="Liu B."/>
            <person name="Maccabe A."/>
            <person name="Meyer V."/>
            <person name="Mirabito P."/>
            <person name="Miskei M."/>
            <person name="Mos M."/>
            <person name="Mullins J."/>
            <person name="Nelson D.R."/>
            <person name="Nielsen J."/>
            <person name="Oakley B.R."/>
            <person name="Osmani S.A."/>
            <person name="Pakula T."/>
            <person name="Paszewski A."/>
            <person name="Paulsen I."/>
            <person name="Pilsyk S."/>
            <person name="Pocsi I."/>
            <person name="Punt P.J."/>
            <person name="Ram A.F."/>
            <person name="Ren Q."/>
            <person name="Robellet X."/>
            <person name="Robson G."/>
            <person name="Seiboth B."/>
            <person name="van Solingen P."/>
            <person name="Specht T."/>
            <person name="Sun J."/>
            <person name="Taheri-Talesh N."/>
            <person name="Takeshita N."/>
            <person name="Ussery D."/>
            <person name="vanKuyk P.A."/>
            <person name="Visser H."/>
            <person name="van de Vondervoort P.J."/>
            <person name="de Vries R.P."/>
            <person name="Walton J."/>
            <person name="Xiang X."/>
            <person name="Xiong Y."/>
            <person name="Zeng A.P."/>
            <person name="Brandt B.W."/>
            <person name="Cornell M.J."/>
            <person name="van den Hondel C.A."/>
            <person name="Visser J."/>
            <person name="Oliver S.G."/>
            <person name="Turner G."/>
        </authorList>
    </citation>
    <scope>GENOME REANNOTATION</scope>
    <source>
        <strain evidence="3">FGSC A4 / ATCC 38163 / CBS 112.46 / NRRL 194 / M139</strain>
    </source>
</reference>
<protein>
    <submittedName>
        <fullName evidence="2">SAM-dependent methyltransferase (Eurofung)</fullName>
    </submittedName>
</protein>
<dbReference type="KEGG" id="ani:ANIA_03717"/>
<keyword evidence="3" id="KW-1185">Reference proteome</keyword>
<proteinExistence type="predicted"/>
<dbReference type="AlphaFoldDB" id="Q5B6W3"/>
<dbReference type="CDD" id="cd02440">
    <property type="entry name" value="AdoMet_MTases"/>
    <property type="match status" value="1"/>
</dbReference>
<evidence type="ECO:0000313" key="3">
    <source>
        <dbReference type="Proteomes" id="UP000000560"/>
    </source>
</evidence>
<keyword evidence="1" id="KW-0808">Transferase</keyword>
<dbReference type="Gene3D" id="3.40.50.150">
    <property type="entry name" value="Vaccinia Virus protein VP39"/>
    <property type="match status" value="1"/>
</dbReference>
<accession>C8V7D4</accession>
<dbReference type="eggNOG" id="KOG1270">
    <property type="taxonomic scope" value="Eukaryota"/>
</dbReference>
<dbReference type="GO" id="GO:0008168">
    <property type="term" value="F:methyltransferase activity"/>
    <property type="evidence" value="ECO:0000318"/>
    <property type="project" value="GO_Central"/>
</dbReference>
<accession>Q5B6W3</accession>
<dbReference type="SUPFAM" id="SSF53335">
    <property type="entry name" value="S-adenosyl-L-methionine-dependent methyltransferases"/>
    <property type="match status" value="1"/>
</dbReference>
<dbReference type="InterPro" id="IPR029063">
    <property type="entry name" value="SAM-dependent_MTases_sf"/>
</dbReference>